<accession>A0A8K0FYD1</accession>
<gene>
    <name evidence="1" type="ORF">ILUMI_27021</name>
</gene>
<dbReference type="AlphaFoldDB" id="A0A8K0FYD1"/>
<dbReference type="Proteomes" id="UP000801492">
    <property type="component" value="Unassembled WGS sequence"/>
</dbReference>
<dbReference type="EMBL" id="VTPC01091221">
    <property type="protein sequence ID" value="KAF2879148.1"/>
    <property type="molecule type" value="Genomic_DNA"/>
</dbReference>
<dbReference type="OrthoDB" id="6779481at2759"/>
<keyword evidence="2" id="KW-1185">Reference proteome</keyword>
<sequence>MESILIGNERKSKAKIYTADIQGWIEKSSIKEISEQRPTKRIANIGSLIETKEIGTQTIGKKDKRKKGRHFCMSAKDVDYQTIEVGNPIKYEDTRHSPYYGREGSGGRRANKTTRAIRTLQKKVGKREDYTCRSQKLHQNHGGVRDLNETVTKEEIKLAIEETLSKRLKDKECRVYMLKPNSRDNGQIATVGIETKETNKLISRQKMKVWWTNCKELREGSRTDDTEKQKVPKMLARRTRSQGMQKRSVLL</sequence>
<reference evidence="1" key="1">
    <citation type="submission" date="2019-08" db="EMBL/GenBank/DDBJ databases">
        <title>The genome of the North American firefly Photinus pyralis.</title>
        <authorList>
            <consortium name="Photinus pyralis genome working group"/>
            <person name="Fallon T.R."/>
            <person name="Sander Lower S.E."/>
            <person name="Weng J.-K."/>
        </authorList>
    </citation>
    <scope>NUCLEOTIDE SEQUENCE</scope>
    <source>
        <strain evidence="1">TRF0915ILg1</strain>
        <tissue evidence="1">Whole body</tissue>
    </source>
</reference>
<proteinExistence type="predicted"/>
<organism evidence="1 2">
    <name type="scientific">Ignelater luminosus</name>
    <name type="common">Cucubano</name>
    <name type="synonym">Pyrophorus luminosus</name>
    <dbReference type="NCBI Taxonomy" id="2038154"/>
    <lineage>
        <taxon>Eukaryota</taxon>
        <taxon>Metazoa</taxon>
        <taxon>Ecdysozoa</taxon>
        <taxon>Arthropoda</taxon>
        <taxon>Hexapoda</taxon>
        <taxon>Insecta</taxon>
        <taxon>Pterygota</taxon>
        <taxon>Neoptera</taxon>
        <taxon>Endopterygota</taxon>
        <taxon>Coleoptera</taxon>
        <taxon>Polyphaga</taxon>
        <taxon>Elateriformia</taxon>
        <taxon>Elateroidea</taxon>
        <taxon>Elateridae</taxon>
        <taxon>Agrypninae</taxon>
        <taxon>Pyrophorini</taxon>
        <taxon>Ignelater</taxon>
    </lineage>
</organism>
<comment type="caution">
    <text evidence="1">The sequence shown here is derived from an EMBL/GenBank/DDBJ whole genome shotgun (WGS) entry which is preliminary data.</text>
</comment>
<name>A0A8K0FYD1_IGNLU</name>
<evidence type="ECO:0000313" key="1">
    <source>
        <dbReference type="EMBL" id="KAF2879148.1"/>
    </source>
</evidence>
<evidence type="ECO:0000313" key="2">
    <source>
        <dbReference type="Proteomes" id="UP000801492"/>
    </source>
</evidence>
<protein>
    <submittedName>
        <fullName evidence="1">Uncharacterized protein</fullName>
    </submittedName>
</protein>